<dbReference type="PROSITE" id="PS00584">
    <property type="entry name" value="PFKB_KINASES_2"/>
    <property type="match status" value="1"/>
</dbReference>
<sequence>MDKPYVVTLGRSVQDEYWEAEHYPMAGEKISVYRREKVAGGFSNSAFVMAALGLTCYIAETFGAEDESTAMHQQLMRQQGIKTDLVRTKQGYQNHHCVILKTARSGERTIFSLEQPHQPVPYTESELALIGGADWLLVNLSDLRCFPHPQKMLDTVLRGGVKLAIDAEAASFESRQQDDFYFSRCSFLSLNEFAYQKFCGDSGHRAIQQLLQRAPNCIVAHTLGAQGSRIYTRDVALQVPALPVAAVDTTGAGDTYNGAFLYGLTNCWPLEKCALFASAAAARSTLYRDPRGGAVSAQVVQHFIAEHRYAPVLKHISR</sequence>
<dbReference type="InterPro" id="IPR029056">
    <property type="entry name" value="Ribokinase-like"/>
</dbReference>
<dbReference type="Pfam" id="PF00294">
    <property type="entry name" value="PfkB"/>
    <property type="match status" value="1"/>
</dbReference>
<dbReference type="EMBL" id="FMHG01000001">
    <property type="protein sequence ID" value="SCJ54818.1"/>
    <property type="molecule type" value="Genomic_DNA"/>
</dbReference>
<evidence type="ECO:0000256" key="2">
    <source>
        <dbReference type="ARBA" id="ARBA00022777"/>
    </source>
</evidence>
<evidence type="ECO:0000313" key="4">
    <source>
        <dbReference type="EMBL" id="SCJ54818.1"/>
    </source>
</evidence>
<dbReference type="Gene3D" id="3.40.1190.20">
    <property type="match status" value="1"/>
</dbReference>
<dbReference type="InterPro" id="IPR002173">
    <property type="entry name" value="Carboh/pur_kinase_PfkB_CS"/>
</dbReference>
<gene>
    <name evidence="4" type="primary">ydjH_1</name>
    <name evidence="4" type="ORF">SAMEA3545359_00768</name>
</gene>
<dbReference type="AlphaFoldDB" id="A0A1C6HBD9"/>
<dbReference type="SUPFAM" id="SSF53613">
    <property type="entry name" value="Ribokinase-like"/>
    <property type="match status" value="1"/>
</dbReference>
<feature type="domain" description="Carbohydrate kinase PfkB" evidence="3">
    <location>
        <begin position="23"/>
        <end position="288"/>
    </location>
</feature>
<reference evidence="4" key="1">
    <citation type="submission" date="2015-09" db="EMBL/GenBank/DDBJ databases">
        <authorList>
            <consortium name="Pathogen Informatics"/>
        </authorList>
    </citation>
    <scope>NUCLEOTIDE SEQUENCE</scope>
    <source>
        <strain evidence="4">2789STDY5834896</strain>
    </source>
</reference>
<keyword evidence="1 4" id="KW-0808">Transferase</keyword>
<dbReference type="GO" id="GO:0016301">
    <property type="term" value="F:kinase activity"/>
    <property type="evidence" value="ECO:0007669"/>
    <property type="project" value="UniProtKB-KW"/>
</dbReference>
<dbReference type="EC" id="2.7.1.-" evidence="4"/>
<accession>A0A1C6HBD9</accession>
<proteinExistence type="predicted"/>
<organism evidence="4">
    <name type="scientific">uncultured Anaerotruncus sp</name>
    <dbReference type="NCBI Taxonomy" id="905011"/>
    <lineage>
        <taxon>Bacteria</taxon>
        <taxon>Bacillati</taxon>
        <taxon>Bacillota</taxon>
        <taxon>Clostridia</taxon>
        <taxon>Eubacteriales</taxon>
        <taxon>Oscillospiraceae</taxon>
        <taxon>Anaerotruncus</taxon>
        <taxon>environmental samples</taxon>
    </lineage>
</organism>
<name>A0A1C6HBD9_9FIRM</name>
<evidence type="ECO:0000256" key="1">
    <source>
        <dbReference type="ARBA" id="ARBA00022679"/>
    </source>
</evidence>
<evidence type="ECO:0000259" key="3">
    <source>
        <dbReference type="Pfam" id="PF00294"/>
    </source>
</evidence>
<keyword evidence="2 4" id="KW-0418">Kinase</keyword>
<dbReference type="PANTHER" id="PTHR10584">
    <property type="entry name" value="SUGAR KINASE"/>
    <property type="match status" value="1"/>
</dbReference>
<protein>
    <submittedName>
        <fullName evidence="4">Uncharacterized sugar kinase ydjH</fullName>
        <ecNumber evidence="4">2.7.1.-</ecNumber>
    </submittedName>
</protein>
<dbReference type="InterPro" id="IPR011611">
    <property type="entry name" value="PfkB_dom"/>
</dbReference>
<dbReference type="PANTHER" id="PTHR10584:SF166">
    <property type="entry name" value="RIBOKINASE"/>
    <property type="match status" value="1"/>
</dbReference>